<evidence type="ECO:0000313" key="2">
    <source>
        <dbReference type="EMBL" id="CDM63062.1"/>
    </source>
</evidence>
<dbReference type="Proteomes" id="UP000019443">
    <property type="component" value="Plasmid pLPU83d"/>
</dbReference>
<accession>W6RPU1</accession>
<protein>
    <submittedName>
        <fullName evidence="2">Uncharacterized protein</fullName>
    </submittedName>
</protein>
<dbReference type="AlphaFoldDB" id="W6RPU1"/>
<name>W6RPU1_9HYPH</name>
<gene>
    <name evidence="2" type="ORF">LPU83_pLPU83d_1692</name>
</gene>
<dbReference type="PATRIC" id="fig|348824.6.peg.7442"/>
<reference evidence="2" key="1">
    <citation type="submission" date="2013-11" db="EMBL/GenBank/DDBJ databases">
        <title>Draft genome sequence of the broad-host-range Rhizobium sp. LPU83 strain, a member of the low-genetic diversity Oregon-like Rhizobium sp. group.</title>
        <authorList>
            <person name="Wibberg D."/>
            <person name="Puehler A."/>
            <person name="Schlueter A."/>
        </authorList>
    </citation>
    <scope>NUCLEOTIDE SEQUENCE [LARGE SCALE GENOMIC DNA]</scope>
    <source>
        <strain evidence="2">LPU83</strain>
        <plasmid evidence="2">pLPU83d</plasmid>
    </source>
</reference>
<evidence type="ECO:0000313" key="3">
    <source>
        <dbReference type="Proteomes" id="UP000019443"/>
    </source>
</evidence>
<dbReference type="KEGG" id="rhl:LPU83_pLPU83d_1692"/>
<proteinExistence type="predicted"/>
<feature type="region of interest" description="Disordered" evidence="1">
    <location>
        <begin position="80"/>
        <end position="105"/>
    </location>
</feature>
<sequence>MGIASLHRSQICNRPHVEVALQLINRKVDDRRVNHCGIKGDIHKDVDPAESFHDLSNGVRDLIAIAEVAFYPERTTTQGLNMIDDRGDVRRSNRPDSDFRSFSGE</sequence>
<keyword evidence="3" id="KW-1185">Reference proteome</keyword>
<dbReference type="EMBL" id="HG916855">
    <property type="protein sequence ID" value="CDM63062.1"/>
    <property type="molecule type" value="Genomic_DNA"/>
</dbReference>
<evidence type="ECO:0000256" key="1">
    <source>
        <dbReference type="SAM" id="MobiDB-lite"/>
    </source>
</evidence>
<feature type="compositionally biased region" description="Basic and acidic residues" evidence="1">
    <location>
        <begin position="83"/>
        <end position="99"/>
    </location>
</feature>
<keyword evidence="2" id="KW-0614">Plasmid</keyword>
<organism evidence="2 3">
    <name type="scientific">Rhizobium favelukesii</name>
    <dbReference type="NCBI Taxonomy" id="348824"/>
    <lineage>
        <taxon>Bacteria</taxon>
        <taxon>Pseudomonadati</taxon>
        <taxon>Pseudomonadota</taxon>
        <taxon>Alphaproteobacteria</taxon>
        <taxon>Hyphomicrobiales</taxon>
        <taxon>Rhizobiaceae</taxon>
        <taxon>Rhizobium/Agrobacterium group</taxon>
        <taxon>Rhizobium</taxon>
    </lineage>
</organism>
<dbReference type="HOGENOM" id="CLU_2234423_0_0_5"/>
<geneLocation type="plasmid" evidence="2 3">
    <name>pLPU83d</name>
</geneLocation>